<accession>A0A2W7ND52</accession>
<proteinExistence type="inferred from homology"/>
<dbReference type="InterPro" id="IPR012334">
    <property type="entry name" value="Pectin_lyas_fold"/>
</dbReference>
<dbReference type="Gene3D" id="2.160.20.10">
    <property type="entry name" value="Single-stranded right-handed beta-helix, Pectin lyase-like"/>
    <property type="match status" value="1"/>
</dbReference>
<evidence type="ECO:0000256" key="2">
    <source>
        <dbReference type="ARBA" id="ARBA00022801"/>
    </source>
</evidence>
<feature type="chain" id="PRO_5016120904" evidence="4">
    <location>
        <begin position="19"/>
        <end position="1612"/>
    </location>
</feature>
<evidence type="ECO:0000259" key="5">
    <source>
        <dbReference type="Pfam" id="PF01095"/>
    </source>
</evidence>
<dbReference type="Pfam" id="PF01095">
    <property type="entry name" value="Pectinesterase"/>
    <property type="match status" value="1"/>
</dbReference>
<name>A0A2W7ND52_9BACT</name>
<comment type="caution">
    <text evidence="6">The sequence shown here is derived from an EMBL/GenBank/DDBJ whole genome shotgun (WGS) entry which is preliminary data.</text>
</comment>
<dbReference type="RefSeq" id="WP_111445015.1">
    <property type="nucleotide sequence ID" value="NZ_QKZK01000008.1"/>
</dbReference>
<evidence type="ECO:0000313" key="7">
    <source>
        <dbReference type="Proteomes" id="UP000249239"/>
    </source>
</evidence>
<dbReference type="GO" id="GO:0030599">
    <property type="term" value="F:pectinesterase activity"/>
    <property type="evidence" value="ECO:0007669"/>
    <property type="project" value="InterPro"/>
</dbReference>
<keyword evidence="2" id="KW-0378">Hydrolase</keyword>
<dbReference type="EMBL" id="QKZK01000008">
    <property type="protein sequence ID" value="PZX17900.1"/>
    <property type="molecule type" value="Genomic_DNA"/>
</dbReference>
<comment type="similarity">
    <text evidence="1">Belongs to the pectinesterase family.</text>
</comment>
<dbReference type="PANTHER" id="PTHR31321:SF57">
    <property type="entry name" value="PECTINESTERASE 53-RELATED"/>
    <property type="match status" value="1"/>
</dbReference>
<dbReference type="GO" id="GO:0042545">
    <property type="term" value="P:cell wall modification"/>
    <property type="evidence" value="ECO:0007669"/>
    <property type="project" value="InterPro"/>
</dbReference>
<dbReference type="InterPro" id="IPR000070">
    <property type="entry name" value="Pectinesterase_cat"/>
</dbReference>
<protein>
    <submittedName>
        <fullName evidence="6">Pectin methylesterase-like acyl-CoA thioesterase</fullName>
    </submittedName>
</protein>
<sequence length="1612" mass="170995">MKKIILSAWGVLLGTTLAVGQLTEPPFYDFTNTVPEGIQMDYATGMSTDNPSTLSLNGGSYKLHGTTYGLNMKVDGNINLAVSGSSTVRFLGSKYSGLKMAGTATYQGDLGEQVTNVVTDLVDTYDFVYDGGAATLNFKTIAGTGNDLYLPRMTVIPAQLGGSISEPEKNIIYNFDLRDGSIIPTTTDGKSTIEQGLFKIEPGASNAYGYNGSTHGSVLKAGNKITLKVAGNSYIKLGGCQYSNGTVDVSSTTGAFDKTSQDTKTTMCFHEDGSMVDFLYVGTAGTVELLFSGTTYIPMIQILPVPYEVTLNPWVQKTGTITINGTQISYTAGADAAAKPVVSLSAGELMYDALPDMAGVIIDLGGAALSSFTPVFTGDIASVTVNGNQLEVTFTGESSLPNSCAITVSDSHAVEAQAGTSHNYPFNDGSVLPQVSYTSLRYHCFITADGLVSMKSNTTTNSLMFGFHDGTHGATMYSGNSIDFTVAGNATITFGVCQYGSATDAVFEFSDSDGAVLGSIPAKGSGSCSTSSFSYTGNAGVITATLKSVAYPNAEIYIHGVSVENAALILPSEGKTDVWDFGAQQLDEALYNNQLTEAIINAWYPASVTVGSTNLNFPSSVSAGVMSWVGGSNDRLRTSNTNLTRYDEELGGVGYVGRLYVNAGAAVGRYMSLTLSEDDEVTLMMKSDGGGKINFKYVADPEAQTDKVAITAELTELKFVAKNAGTYHIFDEVGKPSYYRVYRKDAVYKNLTGAVDVTAASDIPEGYAIAFTNAAGKTWKATMGSNSYSVSLPVGYSYEVTLTDANGYIISSSTSVEVTEASLAFDVTIKKVELFAVSGSIVGLEGNISQMTLVLTPDAAANKIYQPQPVINTADATYTVMLEPNCEYTLSASGVNDYYIPLDKLTITDATTTDISFALKPTHNVAVTSPGLTTEQLGKLSVSFTNLNEAGYSYHFASVSGIALRDGVYAVTCAGLDEYPLALALTSNLTVNSSDVSKELAFEPVTNWSFDDQTIANGTPAYKGMLFSGSAYNEVAKGHLVAGAGATVKVPVNVGEKIAITYYYAANFSIEGGEPITTASGSTSVFENTEYVYNGTDPGFVTLSVAGTTYFTHVKTSVVVPYQEVITVGADKQCQTINEALEMVRQMARTADQRVTIQIDPGNYEEMLVVDVPSVTLKNASATPDIALLNKGIDISANAVRITSYYGHGYSYYSMASNQKWNADVLRVNKENGYLSYVNKGSGTTNGSYWNATVVVSAAGFQAEDIIFENSFNQYISQKESQDVVVMWESGSKGARPTDMGNTDVQNKSFVERAAAIAFLSSADKAILNKCRVVGRQDSFYGGQNARVVVYKGAMMGGTDYLFGGMVATFYKTDLVMNTSDVSTDVCYITAAQQASGRGYLMYECNVTSAIPGTETASAYLSKPSYFGRPWQATTSEVVFFNTTVQTTDFTGFAGKSMIAPVAWLNSLGGESNKMYEFGTVEKSGENNTASRASWSTVLTQPTLTDGTAITTLNFTKGSDGWDPIPALVAADPSTSVVKPGAPSFIEVYAANGRIVVANVNAAATIHLYNIGGALIRSIQTDGDIDLDAPRGIYVVKVMAPDANKTVKVGLY</sequence>
<dbReference type="Proteomes" id="UP000249239">
    <property type="component" value="Unassembled WGS sequence"/>
</dbReference>
<dbReference type="OrthoDB" id="9816167at2"/>
<evidence type="ECO:0000256" key="1">
    <source>
        <dbReference type="ARBA" id="ARBA00008891"/>
    </source>
</evidence>
<keyword evidence="3" id="KW-0063">Aspartyl esterase</keyword>
<dbReference type="PANTHER" id="PTHR31321">
    <property type="entry name" value="ACYL-COA THIOESTER HYDROLASE YBHC-RELATED"/>
    <property type="match status" value="1"/>
</dbReference>
<dbReference type="SUPFAM" id="SSF51126">
    <property type="entry name" value="Pectin lyase-like"/>
    <property type="match status" value="1"/>
</dbReference>
<evidence type="ECO:0000313" key="6">
    <source>
        <dbReference type="EMBL" id="PZX17900.1"/>
    </source>
</evidence>
<feature type="domain" description="Pectinesterase catalytic" evidence="5">
    <location>
        <begin position="1305"/>
        <end position="1518"/>
    </location>
</feature>
<evidence type="ECO:0000256" key="4">
    <source>
        <dbReference type="SAM" id="SignalP"/>
    </source>
</evidence>
<gene>
    <name evidence="6" type="ORF">LX69_01313</name>
</gene>
<reference evidence="6 7" key="1">
    <citation type="submission" date="2018-06" db="EMBL/GenBank/DDBJ databases">
        <title>Genomic Encyclopedia of Archaeal and Bacterial Type Strains, Phase II (KMG-II): from individual species to whole genera.</title>
        <authorList>
            <person name="Goeker M."/>
        </authorList>
    </citation>
    <scope>NUCLEOTIDE SEQUENCE [LARGE SCALE GENOMIC DNA]</scope>
    <source>
        <strain evidence="6 7">DSM 6779</strain>
    </source>
</reference>
<keyword evidence="4" id="KW-0732">Signal</keyword>
<feature type="signal peptide" evidence="4">
    <location>
        <begin position="1"/>
        <end position="18"/>
    </location>
</feature>
<evidence type="ECO:0000256" key="3">
    <source>
        <dbReference type="ARBA" id="ARBA00023085"/>
    </source>
</evidence>
<organism evidence="6 7">
    <name type="scientific">Breznakibacter xylanolyticus</name>
    <dbReference type="NCBI Taxonomy" id="990"/>
    <lineage>
        <taxon>Bacteria</taxon>
        <taxon>Pseudomonadati</taxon>
        <taxon>Bacteroidota</taxon>
        <taxon>Bacteroidia</taxon>
        <taxon>Marinilabiliales</taxon>
        <taxon>Marinilabiliaceae</taxon>
        <taxon>Breznakibacter</taxon>
    </lineage>
</organism>
<dbReference type="InterPro" id="IPR011050">
    <property type="entry name" value="Pectin_lyase_fold/virulence"/>
</dbReference>
<keyword evidence="7" id="KW-1185">Reference proteome</keyword>